<dbReference type="InterPro" id="IPR006103">
    <property type="entry name" value="Glyco_hydro_2_cat"/>
</dbReference>
<dbReference type="PRINTS" id="PR00132">
    <property type="entry name" value="GLHYDRLASE2"/>
</dbReference>
<dbReference type="InterPro" id="IPR023232">
    <property type="entry name" value="Glyco_hydro_2_AS"/>
</dbReference>
<dbReference type="InterPro" id="IPR032311">
    <property type="entry name" value="DUF4982"/>
</dbReference>
<proteinExistence type="inferred from homology"/>
<dbReference type="InterPro" id="IPR017853">
    <property type="entry name" value="GH"/>
</dbReference>
<dbReference type="Pfam" id="PF18565">
    <property type="entry name" value="Glyco_hydro2_C5"/>
    <property type="match status" value="1"/>
</dbReference>
<dbReference type="Pfam" id="PF16355">
    <property type="entry name" value="DUF4982"/>
    <property type="match status" value="1"/>
</dbReference>
<keyword evidence="3" id="KW-0326">Glycosidase</keyword>
<dbReference type="InterPro" id="IPR008979">
    <property type="entry name" value="Galactose-bd-like_sf"/>
</dbReference>
<dbReference type="Pfam" id="PF00703">
    <property type="entry name" value="Glyco_hydro_2"/>
    <property type="match status" value="1"/>
</dbReference>
<dbReference type="PROSITE" id="PS00608">
    <property type="entry name" value="GLYCOSYL_HYDROL_F2_2"/>
    <property type="match status" value="1"/>
</dbReference>
<dbReference type="InterPro" id="IPR013783">
    <property type="entry name" value="Ig-like_fold"/>
</dbReference>
<dbReference type="InterPro" id="IPR006101">
    <property type="entry name" value="Glyco_hydro_2"/>
</dbReference>
<dbReference type="Gene3D" id="2.60.40.10">
    <property type="entry name" value="Immunoglobulins"/>
    <property type="match status" value="3"/>
</dbReference>
<reference evidence="9 10" key="1">
    <citation type="submission" date="2023-09" db="EMBL/GenBank/DDBJ databases">
        <authorList>
            <person name="Rey-Velasco X."/>
        </authorList>
    </citation>
    <scope>NUCLEOTIDE SEQUENCE [LARGE SCALE GENOMIC DNA]</scope>
    <source>
        <strain evidence="9 10">P050</strain>
    </source>
</reference>
<feature type="domain" description="Glycoside hydrolase family 2 catalytic" evidence="5">
    <location>
        <begin position="307"/>
        <end position="486"/>
    </location>
</feature>
<dbReference type="SUPFAM" id="SSF49785">
    <property type="entry name" value="Galactose-binding domain-like"/>
    <property type="match status" value="1"/>
</dbReference>
<dbReference type="InterPro" id="IPR036156">
    <property type="entry name" value="Beta-gal/glucu_dom_sf"/>
</dbReference>
<feature type="domain" description="DUF4982" evidence="7">
    <location>
        <begin position="638"/>
        <end position="714"/>
    </location>
</feature>
<evidence type="ECO:0000256" key="1">
    <source>
        <dbReference type="ARBA" id="ARBA00007401"/>
    </source>
</evidence>
<dbReference type="SUPFAM" id="SSF49303">
    <property type="entry name" value="beta-Galactosidase/glucuronidase domain"/>
    <property type="match status" value="1"/>
</dbReference>
<dbReference type="RefSeq" id="WP_311591644.1">
    <property type="nucleotide sequence ID" value="NZ_JAVRHV010000001.1"/>
</dbReference>
<evidence type="ECO:0000259" key="7">
    <source>
        <dbReference type="Pfam" id="PF16355"/>
    </source>
</evidence>
<keyword evidence="2" id="KW-0378">Hydrolase</keyword>
<dbReference type="EMBL" id="JAVRHV010000001">
    <property type="protein sequence ID" value="MDT0551836.1"/>
    <property type="molecule type" value="Genomic_DNA"/>
</dbReference>
<dbReference type="InterPro" id="IPR048229">
    <property type="entry name" value="GalB-like"/>
</dbReference>
<evidence type="ECO:0000256" key="2">
    <source>
        <dbReference type="ARBA" id="ARBA00022801"/>
    </source>
</evidence>
<dbReference type="InterPro" id="IPR006104">
    <property type="entry name" value="Glyco_hydro_2_N"/>
</dbReference>
<evidence type="ECO:0000259" key="8">
    <source>
        <dbReference type="Pfam" id="PF18565"/>
    </source>
</evidence>
<name>A0ABU2Y136_9FLAO</name>
<sequence length="834" mass="94312">MKKINNKITLTSTFNLVLCLCVFVQLSCSQSRINTQRVSQSFNQDWTFGKGEIGSESEIDFDDSSWRKLDLPHDWAIEGPFDKKHDTRTGGLPIYGTSWYRKNFTIDAKHKGKQVTVEFDGVMNNAEIFINGEKAGERPFGYISFEVDLTPYIKFGQENIIAVRVDPKELSARWYPGAGIYRNTYLNIKSPVNITYNGTYITTPMVSETESEVVIETTIENKQNLRGKYSLQTSILNANGKVMAKSSIVVNLEKELIVVDKIKVSNPVLWDLDNPHLYTAESVLLKNGSQIDNYETTFGIRTIKYSKEKGFELNGNQVKFKGVCLHHDLGPLGSAVNYRATERQLEIMKSIGVNAIRTSHNPPSKEQLELCDKMGILVQLEAFDEWAIAKVENGYNKIWDEWHERDLRDMIKRDRNHPSVVMWSIGNEIREQRNKKGAEVAKHLVAICHDEDPTRPVTAGFNSYPQSIKNGLAEAVDLVGFNYKATQYDKVVKNNPNFIVYGAETASTVSSRGVYHLPVKNYDRHESLQVSSYDIISPPWAYPPDFETYAQETMPHSLGEFVWTGFDYLGEPTPYNGRDNETHGKWGGDWPSRSSYFGIVDLAGFPKDRYYYYQSRWTEKPMVHILPHWNWENSEHREIPVYCYTNAEEAELFLNGKSLGKKVMGVDKTTIPAEFSWWKKPQTTWESPYRLNWNVAYEPGELKVVAYNDGKAVAEKIIVTAGEPDHIELIPDRTEIDADGSDLSFVTVKVVDKDGNFCPLADNLINFKIDGPASIAAVGNGNAATTEPFQANYRKAFNGLCMLIIKSKKGVSGEVSIEASSNGMTNGNVKVFTK</sequence>
<comment type="caution">
    <text evidence="9">The sequence shown here is derived from an EMBL/GenBank/DDBJ whole genome shotgun (WGS) entry which is preliminary data.</text>
</comment>
<dbReference type="InterPro" id="IPR008964">
    <property type="entry name" value="Invasin/intimin_cell_adhesion"/>
</dbReference>
<feature type="domain" description="Glycoside hydrolase family 2" evidence="8">
    <location>
        <begin position="727"/>
        <end position="829"/>
    </location>
</feature>
<dbReference type="Proteomes" id="UP001252186">
    <property type="component" value="Unassembled WGS sequence"/>
</dbReference>
<keyword evidence="10" id="KW-1185">Reference proteome</keyword>
<gene>
    <name evidence="9" type="primary">galB</name>
    <name evidence="9" type="ORF">RM519_01140</name>
</gene>
<evidence type="ECO:0000259" key="6">
    <source>
        <dbReference type="Pfam" id="PF02837"/>
    </source>
</evidence>
<dbReference type="SUPFAM" id="SSF51445">
    <property type="entry name" value="(Trans)glycosidases"/>
    <property type="match status" value="1"/>
</dbReference>
<evidence type="ECO:0000259" key="4">
    <source>
        <dbReference type="Pfam" id="PF00703"/>
    </source>
</evidence>
<evidence type="ECO:0000313" key="9">
    <source>
        <dbReference type="EMBL" id="MDT0551836.1"/>
    </source>
</evidence>
<dbReference type="Pfam" id="PF02836">
    <property type="entry name" value="Glyco_hydro_2_C"/>
    <property type="match status" value="1"/>
</dbReference>
<dbReference type="Pfam" id="PF02837">
    <property type="entry name" value="Glyco_hydro_2_N"/>
    <property type="match status" value="1"/>
</dbReference>
<dbReference type="InterPro" id="IPR006102">
    <property type="entry name" value="Ig-like_GH2"/>
</dbReference>
<dbReference type="NCBIfam" id="NF041463">
    <property type="entry name" value="GalB"/>
    <property type="match status" value="1"/>
</dbReference>
<evidence type="ECO:0000256" key="3">
    <source>
        <dbReference type="ARBA" id="ARBA00023295"/>
    </source>
</evidence>
<dbReference type="PANTHER" id="PTHR42732">
    <property type="entry name" value="BETA-GALACTOSIDASE"/>
    <property type="match status" value="1"/>
</dbReference>
<dbReference type="SUPFAM" id="SSF49373">
    <property type="entry name" value="Invasin/intimin cell-adhesion fragments"/>
    <property type="match status" value="1"/>
</dbReference>
<organism evidence="9 10">
    <name type="scientific">Urechidicola vernalis</name>
    <dbReference type="NCBI Taxonomy" id="3075600"/>
    <lineage>
        <taxon>Bacteria</taxon>
        <taxon>Pseudomonadati</taxon>
        <taxon>Bacteroidota</taxon>
        <taxon>Flavobacteriia</taxon>
        <taxon>Flavobacteriales</taxon>
        <taxon>Flavobacteriaceae</taxon>
        <taxon>Urechidicola</taxon>
    </lineage>
</organism>
<dbReference type="InterPro" id="IPR040605">
    <property type="entry name" value="Glyco_hydro2_dom5"/>
</dbReference>
<feature type="domain" description="Glycoside hydrolase family 2 immunoglobulin-like beta-sandwich" evidence="4">
    <location>
        <begin position="199"/>
        <end position="301"/>
    </location>
</feature>
<accession>A0ABU2Y136</accession>
<evidence type="ECO:0000259" key="5">
    <source>
        <dbReference type="Pfam" id="PF02836"/>
    </source>
</evidence>
<dbReference type="Gene3D" id="2.60.120.260">
    <property type="entry name" value="Galactose-binding domain-like"/>
    <property type="match status" value="1"/>
</dbReference>
<dbReference type="Gene3D" id="3.20.20.80">
    <property type="entry name" value="Glycosidases"/>
    <property type="match status" value="1"/>
</dbReference>
<dbReference type="InterPro" id="IPR051913">
    <property type="entry name" value="GH2_Domain-Containing"/>
</dbReference>
<protein>
    <submittedName>
        <fullName evidence="9">Beta-galactosidase GalB</fullName>
    </submittedName>
</protein>
<comment type="similarity">
    <text evidence="1">Belongs to the glycosyl hydrolase 2 family.</text>
</comment>
<evidence type="ECO:0000313" key="10">
    <source>
        <dbReference type="Proteomes" id="UP001252186"/>
    </source>
</evidence>
<feature type="domain" description="Glycosyl hydrolases family 2 sugar binding" evidence="6">
    <location>
        <begin position="96"/>
        <end position="180"/>
    </location>
</feature>
<dbReference type="PANTHER" id="PTHR42732:SF1">
    <property type="entry name" value="BETA-MANNOSIDASE"/>
    <property type="match status" value="1"/>
</dbReference>